<accession>I6Z8I7</accession>
<dbReference type="GO" id="GO:0016020">
    <property type="term" value="C:membrane"/>
    <property type="evidence" value="ECO:0007669"/>
    <property type="project" value="InterPro"/>
</dbReference>
<dbReference type="InterPro" id="IPR014430">
    <property type="entry name" value="Scs7"/>
</dbReference>
<feature type="transmembrane region" description="Helical" evidence="14">
    <location>
        <begin position="27"/>
        <end position="45"/>
    </location>
</feature>
<keyword evidence="4 14" id="KW-0812">Transmembrane</keyword>
<dbReference type="RefSeq" id="WP_014856902.1">
    <property type="nucleotide sequence ID" value="NC_018178.1"/>
</dbReference>
<evidence type="ECO:0000256" key="5">
    <source>
        <dbReference type="ARBA" id="ARBA00022723"/>
    </source>
</evidence>
<evidence type="ECO:0000256" key="13">
    <source>
        <dbReference type="ARBA" id="ARBA00023160"/>
    </source>
</evidence>
<gene>
    <name evidence="16" type="ordered locus">MROS_2240</name>
</gene>
<keyword evidence="3" id="KW-0444">Lipid biosynthesis</keyword>
<dbReference type="InterPro" id="IPR006694">
    <property type="entry name" value="Fatty_acid_hydroxylase"/>
</dbReference>
<evidence type="ECO:0000256" key="3">
    <source>
        <dbReference type="ARBA" id="ARBA00022516"/>
    </source>
</evidence>
<evidence type="ECO:0000256" key="7">
    <source>
        <dbReference type="ARBA" id="ARBA00022832"/>
    </source>
</evidence>
<dbReference type="Pfam" id="PF04116">
    <property type="entry name" value="FA_hydroxylase"/>
    <property type="match status" value="1"/>
</dbReference>
<evidence type="ECO:0000313" key="17">
    <source>
        <dbReference type="Proteomes" id="UP000009011"/>
    </source>
</evidence>
<dbReference type="KEGG" id="mro:MROS_2240"/>
<evidence type="ECO:0000256" key="9">
    <source>
        <dbReference type="ARBA" id="ARBA00022989"/>
    </source>
</evidence>
<dbReference type="AlphaFoldDB" id="I6Z8I7"/>
<keyword evidence="17" id="KW-1185">Reference proteome</keyword>
<keyword evidence="11" id="KW-0443">Lipid metabolism</keyword>
<evidence type="ECO:0000256" key="11">
    <source>
        <dbReference type="ARBA" id="ARBA00023098"/>
    </source>
</evidence>
<dbReference type="Proteomes" id="UP000009011">
    <property type="component" value="Chromosome"/>
</dbReference>
<protein>
    <submittedName>
        <fullName evidence="16">Fatty acid hydroxylase</fullName>
    </submittedName>
</protein>
<comment type="subcellular location">
    <subcellularLocation>
        <location evidence="2">Endoplasmic reticulum membrane</location>
        <topology evidence="2">Multi-pass membrane protein</topology>
    </subcellularLocation>
</comment>
<dbReference type="GO" id="GO:0080132">
    <property type="term" value="F:fatty acid 2-hydroxylase activity"/>
    <property type="evidence" value="ECO:0007669"/>
    <property type="project" value="InterPro"/>
</dbReference>
<keyword evidence="5" id="KW-0479">Metal-binding</keyword>
<feature type="transmembrane region" description="Helical" evidence="14">
    <location>
        <begin position="51"/>
        <end position="70"/>
    </location>
</feature>
<evidence type="ECO:0000256" key="4">
    <source>
        <dbReference type="ARBA" id="ARBA00022692"/>
    </source>
</evidence>
<dbReference type="eggNOG" id="COG3000">
    <property type="taxonomic scope" value="Bacteria"/>
</dbReference>
<dbReference type="PATRIC" id="fig|1191523.3.peg.2366"/>
<evidence type="ECO:0000256" key="10">
    <source>
        <dbReference type="ARBA" id="ARBA00023002"/>
    </source>
</evidence>
<evidence type="ECO:0000256" key="14">
    <source>
        <dbReference type="SAM" id="Phobius"/>
    </source>
</evidence>
<reference evidence="16 17" key="1">
    <citation type="journal article" date="2013" name="PLoS ONE">
        <title>Genomic analysis of Melioribacter roseus, facultatively anaerobic organotrophic bacterium representing a novel deep lineage within Bacteriodetes/Chlorobi group.</title>
        <authorList>
            <person name="Kadnikov V.V."/>
            <person name="Mardanov A.V."/>
            <person name="Podosokorskaya O.A."/>
            <person name="Gavrilov S.N."/>
            <person name="Kublanov I.V."/>
            <person name="Beletsky A.V."/>
            <person name="Bonch-Osmolovskaya E.A."/>
            <person name="Ravin N.V."/>
        </authorList>
    </citation>
    <scope>NUCLEOTIDE SEQUENCE [LARGE SCALE GENOMIC DNA]</scope>
    <source>
        <strain evidence="17">JCM 17771 / P3M-2</strain>
    </source>
</reference>
<dbReference type="GO" id="GO:0005506">
    <property type="term" value="F:iron ion binding"/>
    <property type="evidence" value="ECO:0007669"/>
    <property type="project" value="InterPro"/>
</dbReference>
<keyword evidence="10" id="KW-0560">Oxidoreductase</keyword>
<dbReference type="STRING" id="1191523.MROS_2240"/>
<evidence type="ECO:0000313" key="16">
    <source>
        <dbReference type="EMBL" id="AFN75470.1"/>
    </source>
</evidence>
<organism evidence="16 17">
    <name type="scientific">Melioribacter roseus (strain DSM 23840 / JCM 17771 / VKM B-2668 / P3M-2)</name>
    <dbReference type="NCBI Taxonomy" id="1191523"/>
    <lineage>
        <taxon>Bacteria</taxon>
        <taxon>Pseudomonadati</taxon>
        <taxon>Ignavibacteriota</taxon>
        <taxon>Ignavibacteria</taxon>
        <taxon>Ignavibacteriales</taxon>
        <taxon>Melioribacteraceae</taxon>
        <taxon>Melioribacter</taxon>
    </lineage>
</organism>
<dbReference type="EMBL" id="CP003557">
    <property type="protein sequence ID" value="AFN75470.1"/>
    <property type="molecule type" value="Genomic_DNA"/>
</dbReference>
<keyword evidence="9 14" id="KW-1133">Transmembrane helix</keyword>
<keyword evidence="13" id="KW-0275">Fatty acid biosynthesis</keyword>
<dbReference type="GO" id="GO:0006633">
    <property type="term" value="P:fatty acid biosynthetic process"/>
    <property type="evidence" value="ECO:0007669"/>
    <property type="project" value="UniProtKB-KW"/>
</dbReference>
<dbReference type="HOGENOM" id="CLU_034756_1_0_10"/>
<dbReference type="PANTHER" id="PTHR12863:SF1">
    <property type="entry name" value="FATTY ACID 2-HYDROXYLASE"/>
    <property type="match status" value="1"/>
</dbReference>
<keyword evidence="12 14" id="KW-0472">Membrane</keyword>
<evidence type="ECO:0000259" key="15">
    <source>
        <dbReference type="Pfam" id="PF04116"/>
    </source>
</evidence>
<evidence type="ECO:0000256" key="6">
    <source>
        <dbReference type="ARBA" id="ARBA00022824"/>
    </source>
</evidence>
<sequence>MPKNYISNKDETVRMFRNDLLESLSRVHWSVPLIIYLPVIAYLFYLSGGVFGIWQIGFYFILGLIVWTFTEYALHRFVFHYEPESEIGRRLHFIMHGVHHDYPNDSKRLVMPPSVSVPLALFFILFISIYWEIRRSIRFFAGFLSGYLIYDMTHYAVHHLRIKNKFWLMIKKHHMRHHYKDATKGFGVSQKTWDVIFKTDFIDS</sequence>
<dbReference type="PANTHER" id="PTHR12863">
    <property type="entry name" value="FATTY ACID HYDROXYLASE"/>
    <property type="match status" value="1"/>
</dbReference>
<name>I6Z8I7_MELRP</name>
<dbReference type="OrthoDB" id="9784228at2"/>
<evidence type="ECO:0000256" key="12">
    <source>
        <dbReference type="ARBA" id="ARBA00023136"/>
    </source>
</evidence>
<evidence type="ECO:0000256" key="2">
    <source>
        <dbReference type="ARBA" id="ARBA00004477"/>
    </source>
</evidence>
<feature type="transmembrane region" description="Helical" evidence="14">
    <location>
        <begin position="109"/>
        <end position="131"/>
    </location>
</feature>
<feature type="domain" description="Fatty acid hydroxylase" evidence="15">
    <location>
        <begin position="60"/>
        <end position="199"/>
    </location>
</feature>
<keyword evidence="8" id="KW-0862">Zinc</keyword>
<comment type="cofactor">
    <cofactor evidence="1">
        <name>Zn(2+)</name>
        <dbReference type="ChEBI" id="CHEBI:29105"/>
    </cofactor>
</comment>
<proteinExistence type="predicted"/>
<keyword evidence="6" id="KW-0256">Endoplasmic reticulum</keyword>
<keyword evidence="7" id="KW-0276">Fatty acid metabolism</keyword>
<evidence type="ECO:0000256" key="8">
    <source>
        <dbReference type="ARBA" id="ARBA00022833"/>
    </source>
</evidence>
<evidence type="ECO:0000256" key="1">
    <source>
        <dbReference type="ARBA" id="ARBA00001947"/>
    </source>
</evidence>